<evidence type="ECO:0000256" key="1">
    <source>
        <dbReference type="SAM" id="MobiDB-lite"/>
    </source>
</evidence>
<reference evidence="2 3" key="1">
    <citation type="journal article" date="2011" name="PLoS Genet.">
        <title>Comparative genomic analysis of human fungal pathogens causing paracoccidioidomycosis.</title>
        <authorList>
            <person name="Desjardins C.A."/>
            <person name="Champion M.D."/>
            <person name="Holder J.W."/>
            <person name="Muszewska A."/>
            <person name="Goldberg J."/>
            <person name="Bailao A.M."/>
            <person name="Brigido M.M."/>
            <person name="Ferreira M.E."/>
            <person name="Garcia A.M."/>
            <person name="Grynberg M."/>
            <person name="Gujja S."/>
            <person name="Heiman D.I."/>
            <person name="Henn M.R."/>
            <person name="Kodira C.D."/>
            <person name="Leon-Narvaez H."/>
            <person name="Longo L.V."/>
            <person name="Ma L.J."/>
            <person name="Malavazi I."/>
            <person name="Matsuo A.L."/>
            <person name="Morais F.V."/>
            <person name="Pereira M."/>
            <person name="Rodriguez-Brito S."/>
            <person name="Sakthikumar S."/>
            <person name="Salem-Izacc S.M."/>
            <person name="Sykes S.M."/>
            <person name="Teixeira M.M."/>
            <person name="Vallejo M.C."/>
            <person name="Walter M.E."/>
            <person name="Yandava C."/>
            <person name="Young S."/>
            <person name="Zeng Q."/>
            <person name="Zucker J."/>
            <person name="Felipe M.S."/>
            <person name="Goldman G.H."/>
            <person name="Haas B.J."/>
            <person name="McEwen J.G."/>
            <person name="Nino-Vega G."/>
            <person name="Puccia R."/>
            <person name="San-Blas G."/>
            <person name="Soares C.M."/>
            <person name="Birren B.W."/>
            <person name="Cuomo C.A."/>
        </authorList>
    </citation>
    <scope>NUCLEOTIDE SEQUENCE [LARGE SCALE GENOMIC DNA]</scope>
    <source>
        <strain evidence="2 3">Pb18</strain>
    </source>
</reference>
<organism evidence="2 3">
    <name type="scientific">Paracoccidioides brasiliensis (strain Pb18)</name>
    <dbReference type="NCBI Taxonomy" id="502780"/>
    <lineage>
        <taxon>Eukaryota</taxon>
        <taxon>Fungi</taxon>
        <taxon>Dikarya</taxon>
        <taxon>Ascomycota</taxon>
        <taxon>Pezizomycotina</taxon>
        <taxon>Eurotiomycetes</taxon>
        <taxon>Eurotiomycetidae</taxon>
        <taxon>Onygenales</taxon>
        <taxon>Ajellomycetaceae</taxon>
        <taxon>Paracoccidioides</taxon>
    </lineage>
</organism>
<dbReference type="EMBL" id="KN275957">
    <property type="protein sequence ID" value="EEH43805.1"/>
    <property type="molecule type" value="Genomic_DNA"/>
</dbReference>
<dbReference type="AlphaFoldDB" id="C1FZQ4"/>
<name>C1FZQ4_PARBD</name>
<dbReference type="RefSeq" id="XP_010756197.1">
    <property type="nucleotide sequence ID" value="XM_010757895.1"/>
</dbReference>
<dbReference type="VEuPathDB" id="FungiDB:PADG_00094"/>
<keyword evidence="3" id="KW-1185">Reference proteome</keyword>
<dbReference type="Proteomes" id="UP000001628">
    <property type="component" value="Unassembled WGS sequence"/>
</dbReference>
<dbReference type="InParanoid" id="C1FZQ4"/>
<dbReference type="GeneID" id="22579987"/>
<dbReference type="KEGG" id="pbn:PADG_00094"/>
<evidence type="ECO:0000313" key="3">
    <source>
        <dbReference type="Proteomes" id="UP000001628"/>
    </source>
</evidence>
<accession>C1FZQ4</accession>
<proteinExistence type="predicted"/>
<evidence type="ECO:0000313" key="2">
    <source>
        <dbReference type="EMBL" id="EEH43805.1"/>
    </source>
</evidence>
<gene>
    <name evidence="2" type="ORF">PADG_00094</name>
</gene>
<protein>
    <submittedName>
        <fullName evidence="2">Uncharacterized protein</fullName>
    </submittedName>
</protein>
<feature type="region of interest" description="Disordered" evidence="1">
    <location>
        <begin position="80"/>
        <end position="115"/>
    </location>
</feature>
<dbReference type="HOGENOM" id="CLU_1496687_0_0_1"/>
<sequence length="180" mass="18878">MFLHMARQKKPSRGLTYLGPSQPTEGGFFFNHGGILSGDFNPETFSLTSSTTSLLSLYPLRCPPHHFDHLDSLLIISTTETSSPVASTPETSTSATESTSESSATAPATTSATEGSAHSYPAIYAPKTAYQVASAPESATSHIASSEIIEMSSPTTPTTSVTSAPTPALSANLWCFALPF</sequence>